<dbReference type="EMBL" id="JAPFFF010000021">
    <property type="protein sequence ID" value="KAK8854370.1"/>
    <property type="molecule type" value="Genomic_DNA"/>
</dbReference>
<evidence type="ECO:0000313" key="1">
    <source>
        <dbReference type="EMBL" id="KAK8854370.1"/>
    </source>
</evidence>
<proteinExistence type="predicted"/>
<protein>
    <recommendedName>
        <fullName evidence="3">Ankyrin repeat protein</fullName>
    </recommendedName>
</protein>
<dbReference type="InterPro" id="IPR036770">
    <property type="entry name" value="Ankyrin_rpt-contain_sf"/>
</dbReference>
<keyword evidence="2" id="KW-1185">Reference proteome</keyword>
<dbReference type="Gene3D" id="1.25.40.20">
    <property type="entry name" value="Ankyrin repeat-containing domain"/>
    <property type="match status" value="1"/>
</dbReference>
<dbReference type="SUPFAM" id="SSF48403">
    <property type="entry name" value="Ankyrin repeat"/>
    <property type="match status" value="1"/>
</dbReference>
<name>A0ABR2HXI1_9EUKA</name>
<sequence>MTVFHAAIKTNISTIVKLFLQYDKVDINCQYKSLGYINYPPEISEYLNYWLMKEKTALIMAVEQETIEIIQLLLA</sequence>
<accession>A0ABR2HXI1</accession>
<reference evidence="1 2" key="1">
    <citation type="submission" date="2024-04" db="EMBL/GenBank/DDBJ databases">
        <title>Tritrichomonas musculus Genome.</title>
        <authorList>
            <person name="Alves-Ferreira E."/>
            <person name="Grigg M."/>
            <person name="Lorenzi H."/>
            <person name="Galac M."/>
        </authorList>
    </citation>
    <scope>NUCLEOTIDE SEQUENCE [LARGE SCALE GENOMIC DNA]</scope>
    <source>
        <strain evidence="1 2">EAF2021</strain>
    </source>
</reference>
<dbReference type="Proteomes" id="UP001470230">
    <property type="component" value="Unassembled WGS sequence"/>
</dbReference>
<organism evidence="1 2">
    <name type="scientific">Tritrichomonas musculus</name>
    <dbReference type="NCBI Taxonomy" id="1915356"/>
    <lineage>
        <taxon>Eukaryota</taxon>
        <taxon>Metamonada</taxon>
        <taxon>Parabasalia</taxon>
        <taxon>Tritrichomonadida</taxon>
        <taxon>Tritrichomonadidae</taxon>
        <taxon>Tritrichomonas</taxon>
    </lineage>
</organism>
<evidence type="ECO:0008006" key="3">
    <source>
        <dbReference type="Google" id="ProtNLM"/>
    </source>
</evidence>
<gene>
    <name evidence="1" type="ORF">M9Y10_016930</name>
</gene>
<evidence type="ECO:0000313" key="2">
    <source>
        <dbReference type="Proteomes" id="UP001470230"/>
    </source>
</evidence>
<comment type="caution">
    <text evidence="1">The sequence shown here is derived from an EMBL/GenBank/DDBJ whole genome shotgun (WGS) entry which is preliminary data.</text>
</comment>